<keyword evidence="2" id="KW-1185">Reference proteome</keyword>
<evidence type="ECO:0000313" key="2">
    <source>
        <dbReference type="Proteomes" id="UP001286313"/>
    </source>
</evidence>
<comment type="caution">
    <text evidence="1">The sequence shown here is derived from an EMBL/GenBank/DDBJ whole genome shotgun (WGS) entry which is preliminary data.</text>
</comment>
<evidence type="ECO:0000313" key="1">
    <source>
        <dbReference type="EMBL" id="KAK3848951.1"/>
    </source>
</evidence>
<reference evidence="1" key="1">
    <citation type="submission" date="2023-10" db="EMBL/GenBank/DDBJ databases">
        <title>Genome assemblies of two species of porcelain crab, Petrolisthes cinctipes and Petrolisthes manimaculis (Anomura: Porcellanidae).</title>
        <authorList>
            <person name="Angst P."/>
        </authorList>
    </citation>
    <scope>NUCLEOTIDE SEQUENCE</scope>
    <source>
        <strain evidence="1">PB745_01</strain>
        <tissue evidence="1">Gill</tissue>
    </source>
</reference>
<organism evidence="1 2">
    <name type="scientific">Petrolisthes cinctipes</name>
    <name type="common">Flat porcelain crab</name>
    <dbReference type="NCBI Taxonomy" id="88211"/>
    <lineage>
        <taxon>Eukaryota</taxon>
        <taxon>Metazoa</taxon>
        <taxon>Ecdysozoa</taxon>
        <taxon>Arthropoda</taxon>
        <taxon>Crustacea</taxon>
        <taxon>Multicrustacea</taxon>
        <taxon>Malacostraca</taxon>
        <taxon>Eumalacostraca</taxon>
        <taxon>Eucarida</taxon>
        <taxon>Decapoda</taxon>
        <taxon>Pleocyemata</taxon>
        <taxon>Anomura</taxon>
        <taxon>Galatheoidea</taxon>
        <taxon>Porcellanidae</taxon>
        <taxon>Petrolisthes</taxon>
    </lineage>
</organism>
<dbReference type="Proteomes" id="UP001286313">
    <property type="component" value="Unassembled WGS sequence"/>
</dbReference>
<proteinExistence type="predicted"/>
<accession>A0AAE1EH29</accession>
<protein>
    <submittedName>
        <fullName evidence="1">Uncharacterized protein</fullName>
    </submittedName>
</protein>
<gene>
    <name evidence="1" type="ORF">Pcinc_044275</name>
</gene>
<sequence>MNATAASHSRDFNEAMNSGVWEILSSIHILCKRGQTGRKGVVKRESRGRYLTREVEREGIIGGIRQCNEWRRRARGKGVKRREERAQEVREVLSGEVKEGGSGEERSVITVNILRS</sequence>
<dbReference type="AlphaFoldDB" id="A0AAE1EH29"/>
<dbReference type="EMBL" id="JAWQEG010009253">
    <property type="protein sequence ID" value="KAK3848951.1"/>
    <property type="molecule type" value="Genomic_DNA"/>
</dbReference>
<name>A0AAE1EH29_PETCI</name>